<protein>
    <recommendedName>
        <fullName evidence="5">Pentatricopeptide repeat-containing protein</fullName>
    </recommendedName>
</protein>
<evidence type="ECO:0000256" key="1">
    <source>
        <dbReference type="ARBA" id="ARBA00022737"/>
    </source>
</evidence>
<organism evidence="2 4">
    <name type="scientific">Acrasis kona</name>
    <dbReference type="NCBI Taxonomy" id="1008807"/>
    <lineage>
        <taxon>Eukaryota</taxon>
        <taxon>Discoba</taxon>
        <taxon>Heterolobosea</taxon>
        <taxon>Tetramitia</taxon>
        <taxon>Eutetramitia</taxon>
        <taxon>Acrasidae</taxon>
        <taxon>Acrasis</taxon>
    </lineage>
</organism>
<reference evidence="2 4" key="1">
    <citation type="submission" date="2024-03" db="EMBL/GenBank/DDBJ databases">
        <title>The Acrasis kona genome and developmental transcriptomes reveal deep origins of eukaryotic multicellular pathways.</title>
        <authorList>
            <person name="Sheikh S."/>
            <person name="Fu C.-J."/>
            <person name="Brown M.W."/>
            <person name="Baldauf S.L."/>
        </authorList>
    </citation>
    <scope>NUCLEOTIDE SEQUENCE [LARGE SCALE GENOMIC DNA]</scope>
    <source>
        <strain evidence="2 4">ATCC MYA-3509</strain>
    </source>
</reference>
<name>A0AAW2ZJF7_9EUKA</name>
<dbReference type="InterPro" id="IPR051240">
    <property type="entry name" value="Mito_RNA-Proc/Resp"/>
</dbReference>
<evidence type="ECO:0000313" key="2">
    <source>
        <dbReference type="EMBL" id="KAL0488841.1"/>
    </source>
</evidence>
<evidence type="ECO:0000313" key="3">
    <source>
        <dbReference type="EMBL" id="KAL0490194.1"/>
    </source>
</evidence>
<evidence type="ECO:0008006" key="5">
    <source>
        <dbReference type="Google" id="ProtNLM"/>
    </source>
</evidence>
<dbReference type="PANTHER" id="PTHR47933">
    <property type="entry name" value="PENTATRICOPEPTIDE REPEAT-CONTAINING PROTEIN 1, MITOCHONDRIAL"/>
    <property type="match status" value="1"/>
</dbReference>
<evidence type="ECO:0000313" key="4">
    <source>
        <dbReference type="Proteomes" id="UP001431209"/>
    </source>
</evidence>
<dbReference type="EMBL" id="JAOPGA020001480">
    <property type="protein sequence ID" value="KAL0488841.1"/>
    <property type="molecule type" value="Genomic_DNA"/>
</dbReference>
<dbReference type="PANTHER" id="PTHR47933:SF2">
    <property type="entry name" value="PPR CONTAINING PLANT-LIKE PROTEIN"/>
    <property type="match status" value="1"/>
</dbReference>
<dbReference type="GO" id="GO:0003729">
    <property type="term" value="F:mRNA binding"/>
    <property type="evidence" value="ECO:0007669"/>
    <property type="project" value="TreeGrafter"/>
</dbReference>
<keyword evidence="4" id="KW-1185">Reference proteome</keyword>
<sequence>MNALHLLPTHRLARTYRPYLCTLGYIYNRKYETSVAVENGNIDFKTFNFENAMEELQHIKLIPSLESRQFECQKLLKKLIFSGNSADAIKLFKRINTENLTLDTCNTVVRYLSRFNNIKHIEAIVNEMKKLNMPIEVDVVNVLLKSYAMANDSEKLTSALNLVEKIKADDQTALIVTKYTLINLGTDVVFKVFKGFDNHVLTPELYNYFLSEVSNKISTKEEFMEILGCVQKSRRDNIELEKATYEKIIGAIQRTYGTNETLSVCSALFQNCSEQTKSIAAACVIGLHYKLGEFEKAWQMFQSLPINMRHPEVYETVLYSLFSRKKIRFGTNLLSEMVINHVPITCRMIKNIMKCYVKCDMMQEAINLYDIAPDRYKVEVNTPELNTYYLSLLLKIGNEDMAGKFFNKYLNKDIDGFSIMAEHAFQKEQFQNVIFYFEGLINSDKRAPRNVSLMCLKSFLALGDDQGAEKLFTYINNSYSRKIDYAASTIMLEYYIKGGKKRRVKSLISEILQGNPKLEPRLAKLVSQYSK</sequence>
<dbReference type="Proteomes" id="UP001431209">
    <property type="component" value="Unassembled WGS sequence"/>
</dbReference>
<dbReference type="EMBL" id="JAOPGA020001652">
    <property type="protein sequence ID" value="KAL0490194.1"/>
    <property type="molecule type" value="Genomic_DNA"/>
</dbReference>
<comment type="caution">
    <text evidence="2">The sequence shown here is derived from an EMBL/GenBank/DDBJ whole genome shotgun (WGS) entry which is preliminary data.</text>
</comment>
<dbReference type="Gene3D" id="1.25.40.10">
    <property type="entry name" value="Tetratricopeptide repeat domain"/>
    <property type="match status" value="2"/>
</dbReference>
<dbReference type="InterPro" id="IPR011990">
    <property type="entry name" value="TPR-like_helical_dom_sf"/>
</dbReference>
<dbReference type="AlphaFoldDB" id="A0AAW2ZJF7"/>
<proteinExistence type="predicted"/>
<keyword evidence="1" id="KW-0677">Repeat</keyword>
<gene>
    <name evidence="3" type="ORF">AKO1_006543</name>
    <name evidence="2" type="ORF">AKO1_013102</name>
</gene>
<accession>A0AAW2ZJF7</accession>